<feature type="domain" description="MADS-box" evidence="6">
    <location>
        <begin position="89"/>
        <end position="140"/>
    </location>
</feature>
<dbReference type="AlphaFoldDB" id="Q964H9"/>
<evidence type="ECO:0000256" key="3">
    <source>
        <dbReference type="ARBA" id="ARBA00023125"/>
    </source>
</evidence>
<dbReference type="Gene3D" id="3.40.1810.10">
    <property type="entry name" value="Transcription factor, MADS-box"/>
    <property type="match status" value="1"/>
</dbReference>
<keyword evidence="4" id="KW-0804">Transcription</keyword>
<dbReference type="SMART" id="SM00432">
    <property type="entry name" value="MADS"/>
    <property type="match status" value="1"/>
</dbReference>
<organism evidence="7">
    <name type="scientific">Hydractinia echinata</name>
    <name type="common">Snail fur</name>
    <name type="synonym">Hermit crab hydroid</name>
    <dbReference type="NCBI Taxonomy" id="3283270"/>
    <lineage>
        <taxon>Eukaryota</taxon>
        <taxon>Metazoa</taxon>
        <taxon>Cnidaria</taxon>
        <taxon>Anthozoa</taxon>
        <taxon>Octocorallia</taxon>
        <taxon>Malacalcyonacea</taxon>
        <taxon>Cladiellidae</taxon>
        <taxon>Klyxum</taxon>
    </lineage>
</organism>
<dbReference type="GO" id="GO:0000981">
    <property type="term" value="F:DNA-binding transcription factor activity, RNA polymerase II-specific"/>
    <property type="evidence" value="ECO:0007669"/>
    <property type="project" value="InterPro"/>
</dbReference>
<dbReference type="PROSITE" id="PS50066">
    <property type="entry name" value="MADS_BOX_2"/>
    <property type="match status" value="1"/>
</dbReference>
<dbReference type="InterPro" id="IPR002100">
    <property type="entry name" value="TF_MADSbox"/>
</dbReference>
<dbReference type="EMBL" id="AF306545">
    <property type="protein sequence ID" value="AAK81818.1"/>
    <property type="molecule type" value="mRNA"/>
</dbReference>
<dbReference type="SUPFAM" id="SSF55455">
    <property type="entry name" value="SRF-like"/>
    <property type="match status" value="1"/>
</dbReference>
<protein>
    <submittedName>
        <fullName evidence="7">Serum response factor</fullName>
    </submittedName>
</protein>
<dbReference type="InterPro" id="IPR050142">
    <property type="entry name" value="MADS-box/MEF2_TF"/>
</dbReference>
<dbReference type="GO" id="GO:0045944">
    <property type="term" value="P:positive regulation of transcription by RNA polymerase II"/>
    <property type="evidence" value="ECO:0007669"/>
    <property type="project" value="InterPro"/>
</dbReference>
<keyword evidence="3" id="KW-0238">DNA-binding</keyword>
<evidence type="ECO:0000256" key="4">
    <source>
        <dbReference type="ARBA" id="ARBA00023163"/>
    </source>
</evidence>
<dbReference type="Pfam" id="PF00319">
    <property type="entry name" value="SRF-TF"/>
    <property type="match status" value="1"/>
</dbReference>
<proteinExistence type="evidence at transcript level"/>
<keyword evidence="5" id="KW-0539">Nucleus</keyword>
<evidence type="ECO:0000256" key="1">
    <source>
        <dbReference type="ARBA" id="ARBA00004123"/>
    </source>
</evidence>
<evidence type="ECO:0000256" key="2">
    <source>
        <dbReference type="ARBA" id="ARBA00023015"/>
    </source>
</evidence>
<evidence type="ECO:0000259" key="6">
    <source>
        <dbReference type="PROSITE" id="PS50066"/>
    </source>
</evidence>
<accession>Q964H9</accession>
<gene>
    <name evidence="7" type="primary">SRF</name>
</gene>
<dbReference type="PANTHER" id="PTHR48019">
    <property type="entry name" value="SERUM RESPONSE FACTOR HOMOLOG"/>
    <property type="match status" value="1"/>
</dbReference>
<dbReference type="GO" id="GO:0000987">
    <property type="term" value="F:cis-regulatory region sequence-specific DNA binding"/>
    <property type="evidence" value="ECO:0007669"/>
    <property type="project" value="InterPro"/>
</dbReference>
<dbReference type="GO" id="GO:0046983">
    <property type="term" value="F:protein dimerization activity"/>
    <property type="evidence" value="ECO:0007669"/>
    <property type="project" value="InterPro"/>
</dbReference>
<dbReference type="InterPro" id="IPR033897">
    <property type="entry name" value="SRF-like_MADS-box"/>
</dbReference>
<dbReference type="GO" id="GO:0005634">
    <property type="term" value="C:nucleus"/>
    <property type="evidence" value="ECO:0007669"/>
    <property type="project" value="UniProtKB-SubCell"/>
</dbReference>
<evidence type="ECO:0000313" key="7">
    <source>
        <dbReference type="EMBL" id="AAK81818.1"/>
    </source>
</evidence>
<name>Q964H9_HYDEC</name>
<keyword evidence="2" id="KW-0805">Transcription regulation</keyword>
<dbReference type="CDD" id="cd00266">
    <property type="entry name" value="MADS_SRF_like"/>
    <property type="match status" value="1"/>
</dbReference>
<feature type="non-terminal residue" evidence="7">
    <location>
        <position position="140"/>
    </location>
</feature>
<sequence>MQNIGLAEYTSAGETIVVQQKSQLLNRSDGHNVQQQQSQRSFTQPLIVDETKQYMDGLVPEDENDTDEEMKVSRLPLLEEAKKRGKKTRGRVKIKMEFIQNKLRRYTTFSKRKTGIMKKAYELSTLTGTQVMLLVASETG</sequence>
<dbReference type="PRINTS" id="PR00404">
    <property type="entry name" value="MADSDOMAIN"/>
</dbReference>
<reference evidence="7" key="1">
    <citation type="journal article" date="2001" name="Dev. Biol.">
        <title>A possible role for the cnidarian homologue of serum response factor in decision making by undifferentiated cells.</title>
        <authorList>
            <person name="Hoffmann U."/>
            <person name="Kroiher M."/>
        </authorList>
    </citation>
    <scope>NUCLEOTIDE SEQUENCE</scope>
</reference>
<dbReference type="InterPro" id="IPR036879">
    <property type="entry name" value="TF_MADSbox_sf"/>
</dbReference>
<comment type="subcellular location">
    <subcellularLocation>
        <location evidence="1">Nucleus</location>
    </subcellularLocation>
</comment>
<evidence type="ECO:0000256" key="5">
    <source>
        <dbReference type="ARBA" id="ARBA00023242"/>
    </source>
</evidence>